<name>A0AAI9J5K1_BORPT</name>
<protein>
    <submittedName>
        <fullName evidence="2">NMT1/THI5-like protein</fullName>
    </submittedName>
</protein>
<dbReference type="GO" id="GO:0009228">
    <property type="term" value="P:thiamine biosynthetic process"/>
    <property type="evidence" value="ECO:0007669"/>
    <property type="project" value="InterPro"/>
</dbReference>
<dbReference type="EMBL" id="AXSB02000003">
    <property type="protein sequence ID" value="ETH33008.1"/>
    <property type="molecule type" value="Genomic_DNA"/>
</dbReference>
<dbReference type="Pfam" id="PF09084">
    <property type="entry name" value="NMT1"/>
    <property type="match status" value="1"/>
</dbReference>
<evidence type="ECO:0000259" key="1">
    <source>
        <dbReference type="Pfam" id="PF09084"/>
    </source>
</evidence>
<dbReference type="PANTHER" id="PTHR31528:SF3">
    <property type="entry name" value="THIAMINE BIOSYNTHESIS PROTEIN HI_0357-RELATED"/>
    <property type="match status" value="1"/>
</dbReference>
<dbReference type="InterPro" id="IPR027939">
    <property type="entry name" value="NMT1/THI5"/>
</dbReference>
<proteinExistence type="predicted"/>
<organism evidence="2 3">
    <name type="scientific">Bordetella pertussis CHLA-26</name>
    <dbReference type="NCBI Taxonomy" id="1331284"/>
    <lineage>
        <taxon>Bacteria</taxon>
        <taxon>Pseudomonadati</taxon>
        <taxon>Pseudomonadota</taxon>
        <taxon>Betaproteobacteria</taxon>
        <taxon>Burkholderiales</taxon>
        <taxon>Alcaligenaceae</taxon>
        <taxon>Bordetella</taxon>
    </lineage>
</organism>
<dbReference type="SUPFAM" id="SSF53850">
    <property type="entry name" value="Periplasmic binding protein-like II"/>
    <property type="match status" value="1"/>
</dbReference>
<sequence length="298" mass="32854">MDVELMGFKGTGTLIPQMLAKRVDIGYPNPDTLIISRAPGKDKLPLKFFYNATRASGWEFAVLADSPLKSLKDLDGRKVGVGAMTFGNVPITKAEFKELGIDASMVPVGIGSAAFLALQNKQIDALNLFDSQHATLETQGTAIRRLPQLPRYEALFSNGMVAHEDMIRDKPEVLAGFGRAMAKATVFCETNREACVRLFWKEYPNTKPAGDDAKVLADSVKVFSARFNKMLVFPEGKPRQWGQYNPDTWRDFAAALHEGGQLETLDVDLDSVYTNAFVDKFSDFDTAAVQAQAKAFKD</sequence>
<gene>
    <name evidence="2" type="ORF">L566_1181</name>
</gene>
<dbReference type="Gene3D" id="3.40.190.10">
    <property type="entry name" value="Periplasmic binding protein-like II"/>
    <property type="match status" value="2"/>
</dbReference>
<evidence type="ECO:0000313" key="2">
    <source>
        <dbReference type="EMBL" id="ETH33008.1"/>
    </source>
</evidence>
<dbReference type="PANTHER" id="PTHR31528">
    <property type="entry name" value="4-AMINO-5-HYDROXYMETHYL-2-METHYLPYRIMIDINE PHOSPHATE SYNTHASE THI11-RELATED"/>
    <property type="match status" value="1"/>
</dbReference>
<comment type="caution">
    <text evidence="2">The sequence shown here is derived from an EMBL/GenBank/DDBJ whole genome shotgun (WGS) entry which is preliminary data.</text>
</comment>
<dbReference type="InterPro" id="IPR015168">
    <property type="entry name" value="SsuA/THI5"/>
</dbReference>
<dbReference type="AlphaFoldDB" id="A0AAI9J5K1"/>
<dbReference type="Proteomes" id="UP000018679">
    <property type="component" value="Unassembled WGS sequence"/>
</dbReference>
<evidence type="ECO:0000313" key="3">
    <source>
        <dbReference type="Proteomes" id="UP000018679"/>
    </source>
</evidence>
<reference evidence="2 3" key="1">
    <citation type="journal article" date="2013" name="Genome Announc.">
        <title>Genome Sequences of 28 Bordetella pertussis U.S. Outbreak Strains Dating from 2010 to 2012.</title>
        <authorList>
            <person name="Harvill E.T."/>
            <person name="Goodfield L.L."/>
            <person name="Ivanov Y."/>
            <person name="Meyer J.A."/>
            <person name="Newth C."/>
            <person name="Cassiday P."/>
            <person name="Tondella M.L."/>
            <person name="Liao P."/>
            <person name="Zimmerman J."/>
            <person name="Meert K."/>
            <person name="Wessel D."/>
            <person name="Berger J."/>
            <person name="Dean J.M."/>
            <person name="Holubkov R."/>
            <person name="Burr J."/>
            <person name="Liu T."/>
            <person name="Brinkac L."/>
            <person name="Kim M."/>
            <person name="Losada L."/>
        </authorList>
    </citation>
    <scope>NUCLEOTIDE SEQUENCE [LARGE SCALE GENOMIC DNA]</scope>
    <source>
        <strain evidence="2 3">CHLA-26</strain>
    </source>
</reference>
<feature type="domain" description="SsuA/THI5-like" evidence="1">
    <location>
        <begin position="2"/>
        <end position="188"/>
    </location>
</feature>
<accession>A0AAI9J5K1</accession>